<dbReference type="RefSeq" id="WP_073473137.1">
    <property type="nucleotide sequence ID" value="NZ_FQZU01000003.1"/>
</dbReference>
<dbReference type="Proteomes" id="UP000183994">
    <property type="component" value="Unassembled WGS sequence"/>
</dbReference>
<proteinExistence type="predicted"/>
<dbReference type="EMBL" id="FQZU01000003">
    <property type="protein sequence ID" value="SHI96689.1"/>
    <property type="molecule type" value="Genomic_DNA"/>
</dbReference>
<protein>
    <submittedName>
        <fullName evidence="1">Uncharacterized protein</fullName>
    </submittedName>
</protein>
<evidence type="ECO:0000313" key="2">
    <source>
        <dbReference type="Proteomes" id="UP000183994"/>
    </source>
</evidence>
<name>A0A1M6FG97_9BACT</name>
<gene>
    <name evidence="1" type="ORF">SAMN02745216_00813</name>
</gene>
<keyword evidence="2" id="KW-1185">Reference proteome</keyword>
<accession>A0A1M6FG97</accession>
<reference evidence="2" key="1">
    <citation type="submission" date="2016-11" db="EMBL/GenBank/DDBJ databases">
        <authorList>
            <person name="Varghese N."/>
            <person name="Submissions S."/>
        </authorList>
    </citation>
    <scope>NUCLEOTIDE SEQUENCE [LARGE SCALE GENOMIC DNA]</scope>
    <source>
        <strain evidence="2">DSM 16219</strain>
    </source>
</reference>
<organism evidence="1 2">
    <name type="scientific">Desulfatibacillum alkenivorans DSM 16219</name>
    <dbReference type="NCBI Taxonomy" id="1121393"/>
    <lineage>
        <taxon>Bacteria</taxon>
        <taxon>Pseudomonadati</taxon>
        <taxon>Thermodesulfobacteriota</taxon>
        <taxon>Desulfobacteria</taxon>
        <taxon>Desulfobacterales</taxon>
        <taxon>Desulfatibacillaceae</taxon>
        <taxon>Desulfatibacillum</taxon>
    </lineage>
</organism>
<dbReference type="STRING" id="1121393.SAMN02745216_00813"/>
<evidence type="ECO:0000313" key="1">
    <source>
        <dbReference type="EMBL" id="SHI96689.1"/>
    </source>
</evidence>
<sequence>MENDWNVEWNLDLPRDEAAMLLRQAIESVDEKTSTEYRPSAGEYVLWLGPKRVKKYAQGKIKLLETENGSLLSAVLSVRAPYRYASFDVKKISY</sequence>
<dbReference type="AlphaFoldDB" id="A0A1M6FG97"/>